<dbReference type="InterPro" id="IPR051721">
    <property type="entry name" value="Biopterin_syn/organic_redct"/>
</dbReference>
<evidence type="ECO:0000313" key="7">
    <source>
        <dbReference type="Proteomes" id="UP000001693"/>
    </source>
</evidence>
<keyword evidence="7" id="KW-1185">Reference proteome</keyword>
<evidence type="ECO:0000313" key="6">
    <source>
        <dbReference type="EMBL" id="ACB35592.1"/>
    </source>
</evidence>
<dbReference type="InterPro" id="IPR002347">
    <property type="entry name" value="SDR_fam"/>
</dbReference>
<dbReference type="Pfam" id="PF00106">
    <property type="entry name" value="adh_short"/>
    <property type="match status" value="1"/>
</dbReference>
<proteinExistence type="predicted"/>
<comment type="subcellular location">
    <subcellularLocation>
        <location evidence="1">Cytoplasm</location>
    </subcellularLocation>
</comment>
<organism evidence="6 7">
    <name type="scientific">Leptothrix cholodnii (strain ATCC 51168 / LMG 8142 / SP-6)</name>
    <name type="common">Leptothrix discophora (strain SP-6)</name>
    <dbReference type="NCBI Taxonomy" id="395495"/>
    <lineage>
        <taxon>Bacteria</taxon>
        <taxon>Pseudomonadati</taxon>
        <taxon>Pseudomonadota</taxon>
        <taxon>Betaproteobacteria</taxon>
        <taxon>Burkholderiales</taxon>
        <taxon>Sphaerotilaceae</taxon>
        <taxon>Leptothrix</taxon>
    </lineage>
</organism>
<evidence type="ECO:0000256" key="2">
    <source>
        <dbReference type="ARBA" id="ARBA00022490"/>
    </source>
</evidence>
<dbReference type="HOGENOM" id="CLU_010194_2_11_4"/>
<evidence type="ECO:0000256" key="1">
    <source>
        <dbReference type="ARBA" id="ARBA00004496"/>
    </source>
</evidence>
<feature type="domain" description="Ketoreductase" evidence="5">
    <location>
        <begin position="5"/>
        <end position="214"/>
    </location>
</feature>
<protein>
    <submittedName>
        <fullName evidence="6">Short-chain dehydrogenase/reductase SDR</fullName>
    </submittedName>
</protein>
<dbReference type="GO" id="GO:0005737">
    <property type="term" value="C:cytoplasm"/>
    <property type="evidence" value="ECO:0007669"/>
    <property type="project" value="UniProtKB-SubCell"/>
</dbReference>
<dbReference type="AlphaFoldDB" id="B1Y2D9"/>
<dbReference type="RefSeq" id="WP_012348339.1">
    <property type="nucleotide sequence ID" value="NC_010524.1"/>
</dbReference>
<keyword evidence="2" id="KW-0963">Cytoplasm</keyword>
<dbReference type="InterPro" id="IPR036291">
    <property type="entry name" value="NAD(P)-bd_dom_sf"/>
</dbReference>
<evidence type="ECO:0000256" key="3">
    <source>
        <dbReference type="ARBA" id="ARBA00022857"/>
    </source>
</evidence>
<dbReference type="PANTHER" id="PTHR44085:SF2">
    <property type="entry name" value="SEPIAPTERIN REDUCTASE"/>
    <property type="match status" value="1"/>
</dbReference>
<gene>
    <name evidence="6" type="ordered locus">Lcho_3334</name>
</gene>
<accession>B1Y2D9</accession>
<dbReference type="STRING" id="395495.Lcho_3334"/>
<evidence type="ECO:0000256" key="4">
    <source>
        <dbReference type="ARBA" id="ARBA00023002"/>
    </source>
</evidence>
<sequence length="258" mass="27510">MPDSLLTVLTGASRGLGLAIAHAILAREASQHLLTLQRQPDPALAELAQQRGHVLEAWSQDLADALPASQRLAAWLAAQDGERHAGVTLINNAGVLAPLRSAADTDPAALVQALRVGLEAPLLLAAVFLRGTRDWSARRRAGVKLLNVSSGLGRRGMAGSAAYCAAKAGLDNASRALALEEAQQPWPARVVSLAPGVIDTDMQVQLRAGDPAEFPEHDRFVDLQRSGRLWSAEVAAAALLRWLERTDFGERVVVDVRE</sequence>
<dbReference type="GO" id="GO:0006729">
    <property type="term" value="P:tetrahydrobiopterin biosynthetic process"/>
    <property type="evidence" value="ECO:0007669"/>
    <property type="project" value="TreeGrafter"/>
</dbReference>
<dbReference type="InterPro" id="IPR057326">
    <property type="entry name" value="KR_dom"/>
</dbReference>
<dbReference type="Proteomes" id="UP000001693">
    <property type="component" value="Chromosome"/>
</dbReference>
<dbReference type="EMBL" id="CP001013">
    <property type="protein sequence ID" value="ACB35592.1"/>
    <property type="molecule type" value="Genomic_DNA"/>
</dbReference>
<dbReference type="GO" id="GO:0004757">
    <property type="term" value="F:sepiapterin reductase (NADP+) activity"/>
    <property type="evidence" value="ECO:0007669"/>
    <property type="project" value="TreeGrafter"/>
</dbReference>
<dbReference type="eggNOG" id="COG1028">
    <property type="taxonomic scope" value="Bacteria"/>
</dbReference>
<reference evidence="6 7" key="1">
    <citation type="submission" date="2008-03" db="EMBL/GenBank/DDBJ databases">
        <title>Complete sequence of Leptothrix cholodnii SP-6.</title>
        <authorList>
            <consortium name="US DOE Joint Genome Institute"/>
            <person name="Copeland A."/>
            <person name="Lucas S."/>
            <person name="Lapidus A."/>
            <person name="Glavina del Rio T."/>
            <person name="Dalin E."/>
            <person name="Tice H."/>
            <person name="Bruce D."/>
            <person name="Goodwin L."/>
            <person name="Pitluck S."/>
            <person name="Chertkov O."/>
            <person name="Brettin T."/>
            <person name="Detter J.C."/>
            <person name="Han C."/>
            <person name="Kuske C.R."/>
            <person name="Schmutz J."/>
            <person name="Larimer F."/>
            <person name="Land M."/>
            <person name="Hauser L."/>
            <person name="Kyrpides N."/>
            <person name="Lykidis A."/>
            <person name="Emerson D."/>
            <person name="Richardson P."/>
        </authorList>
    </citation>
    <scope>NUCLEOTIDE SEQUENCE [LARGE SCALE GENOMIC DNA]</scope>
    <source>
        <strain evidence="7">ATCC 51168 / LMG 8142 / SP-6</strain>
    </source>
</reference>
<keyword evidence="4" id="KW-0560">Oxidoreductase</keyword>
<dbReference type="SUPFAM" id="SSF51735">
    <property type="entry name" value="NAD(P)-binding Rossmann-fold domains"/>
    <property type="match status" value="1"/>
</dbReference>
<dbReference type="KEGG" id="lch:Lcho_3334"/>
<dbReference type="PRINTS" id="PR00081">
    <property type="entry name" value="GDHRDH"/>
</dbReference>
<name>B1Y2D9_LEPCP</name>
<dbReference type="Gene3D" id="3.40.50.720">
    <property type="entry name" value="NAD(P)-binding Rossmann-like Domain"/>
    <property type="match status" value="1"/>
</dbReference>
<keyword evidence="3" id="KW-0521">NADP</keyword>
<dbReference type="SMART" id="SM00822">
    <property type="entry name" value="PKS_KR"/>
    <property type="match status" value="1"/>
</dbReference>
<dbReference type="OrthoDB" id="9794387at2"/>
<evidence type="ECO:0000259" key="5">
    <source>
        <dbReference type="SMART" id="SM00822"/>
    </source>
</evidence>
<dbReference type="PANTHER" id="PTHR44085">
    <property type="entry name" value="SEPIAPTERIN REDUCTASE"/>
    <property type="match status" value="1"/>
</dbReference>